<dbReference type="InterPro" id="IPR016167">
    <property type="entry name" value="FAD-bd_PCMH_sub1"/>
</dbReference>
<dbReference type="STRING" id="139825.A0A401GF45"/>
<sequence length="467" mass="49369">MAPPSLSIPPSHFPQHIFNELSVAVRGPVCSRYSSEYVCSSMTKLLFMNMFHRFAERSRTFNGKLNSTSRIVVSPLDAEDVSTVVRFCTQHGLSLSVRAGGYGIAGWSVAGDVIVDLSMLKEVDIEAPKADAEGGKDWTRLADMPPPGSKGKGHVDAVPIKFSGVDIASTAAPLPSASQDTKAMQISTATAVKRRRGAHDDTPPDMDEERKRNRLGSYDAASQAVASFLRGPPLPYEAGEKPRDPPVDRGMLHGPASVEPGIPAEPEKEDEPHLPVLDANSRQVSTTLSSSTGSESGADHTSPSRSSIGTAATTPPSGSPDLPSTNTPTFRGAEPFGYITSGFTFTERPPVYSSAHPLGFVSGLSSGVSNVTAWRSSGQWGGVGVIPSVSTRGLGSIPSAFAFPSGATRHLGNLTPARPVHPHAYLTFGAGMLQKELDMYTADHPLEGISGVTGAQEDRLMPYHIPS</sequence>
<proteinExistence type="predicted"/>
<dbReference type="InParanoid" id="A0A401GF45"/>
<evidence type="ECO:0000313" key="4">
    <source>
        <dbReference type="Proteomes" id="UP000287166"/>
    </source>
</evidence>
<accession>A0A401GF45</accession>
<feature type="compositionally biased region" description="Basic and acidic residues" evidence="1">
    <location>
        <begin position="238"/>
        <end position="251"/>
    </location>
</feature>
<dbReference type="SUPFAM" id="SSF56176">
    <property type="entry name" value="FAD-binding/transporter-associated domain-like"/>
    <property type="match status" value="1"/>
</dbReference>
<dbReference type="Gene3D" id="3.30.43.10">
    <property type="entry name" value="Uridine Diphospho-n-acetylenolpyruvylglucosamine Reductase, domain 2"/>
    <property type="match status" value="1"/>
</dbReference>
<dbReference type="GeneID" id="38777724"/>
<keyword evidence="4" id="KW-1185">Reference proteome</keyword>
<evidence type="ECO:0000256" key="1">
    <source>
        <dbReference type="SAM" id="MobiDB-lite"/>
    </source>
</evidence>
<organism evidence="3 4">
    <name type="scientific">Sparassis crispa</name>
    <dbReference type="NCBI Taxonomy" id="139825"/>
    <lineage>
        <taxon>Eukaryota</taxon>
        <taxon>Fungi</taxon>
        <taxon>Dikarya</taxon>
        <taxon>Basidiomycota</taxon>
        <taxon>Agaricomycotina</taxon>
        <taxon>Agaricomycetes</taxon>
        <taxon>Polyporales</taxon>
        <taxon>Sparassidaceae</taxon>
        <taxon>Sparassis</taxon>
    </lineage>
</organism>
<dbReference type="GO" id="GO:0050660">
    <property type="term" value="F:flavin adenine dinucleotide binding"/>
    <property type="evidence" value="ECO:0007669"/>
    <property type="project" value="InterPro"/>
</dbReference>
<evidence type="ECO:0000259" key="2">
    <source>
        <dbReference type="Pfam" id="PF01565"/>
    </source>
</evidence>
<feature type="region of interest" description="Disordered" evidence="1">
    <location>
        <begin position="174"/>
        <end position="333"/>
    </location>
</feature>
<comment type="caution">
    <text evidence="3">The sequence shown here is derived from an EMBL/GenBank/DDBJ whole genome shotgun (WGS) entry which is preliminary data.</text>
</comment>
<dbReference type="InterPro" id="IPR006094">
    <property type="entry name" value="Oxid_FAD_bind_N"/>
</dbReference>
<feature type="compositionally biased region" description="Polar residues" evidence="1">
    <location>
        <begin position="299"/>
        <end position="329"/>
    </location>
</feature>
<dbReference type="InterPro" id="IPR036318">
    <property type="entry name" value="FAD-bd_PCMH-like_sf"/>
</dbReference>
<dbReference type="EMBL" id="BFAD01000003">
    <property type="protein sequence ID" value="GBE80807.1"/>
    <property type="molecule type" value="Genomic_DNA"/>
</dbReference>
<dbReference type="Pfam" id="PF01565">
    <property type="entry name" value="FAD_binding_4"/>
    <property type="match status" value="1"/>
</dbReference>
<dbReference type="RefSeq" id="XP_027611720.1">
    <property type="nucleotide sequence ID" value="XM_027755919.1"/>
</dbReference>
<reference evidence="3 4" key="1">
    <citation type="journal article" date="2018" name="Sci. Rep.">
        <title>Genome sequence of the cauliflower mushroom Sparassis crispa (Hanabiratake) and its association with beneficial usage.</title>
        <authorList>
            <person name="Kiyama R."/>
            <person name="Furutani Y."/>
            <person name="Kawaguchi K."/>
            <person name="Nakanishi T."/>
        </authorList>
    </citation>
    <scope>NUCLEOTIDE SEQUENCE [LARGE SCALE GENOMIC DNA]</scope>
</reference>
<dbReference type="AlphaFoldDB" id="A0A401GF45"/>
<evidence type="ECO:0000313" key="3">
    <source>
        <dbReference type="EMBL" id="GBE80807.1"/>
    </source>
</evidence>
<feature type="domain" description="FAD linked oxidase N-terminal" evidence="2">
    <location>
        <begin position="71"/>
        <end position="142"/>
    </location>
</feature>
<gene>
    <name evidence="3" type="ORF">SCP_0305270</name>
</gene>
<name>A0A401GF45_9APHY</name>
<dbReference type="Proteomes" id="UP000287166">
    <property type="component" value="Unassembled WGS sequence"/>
</dbReference>
<feature type="compositionally biased region" description="Polar residues" evidence="1">
    <location>
        <begin position="176"/>
        <end position="190"/>
    </location>
</feature>
<feature type="compositionally biased region" description="Low complexity" evidence="1">
    <location>
        <begin position="285"/>
        <end position="296"/>
    </location>
</feature>
<protein>
    <recommendedName>
        <fullName evidence="2">FAD linked oxidase N-terminal domain-containing protein</fullName>
    </recommendedName>
</protein>
<dbReference type="OrthoDB" id="9996127at2759"/>